<evidence type="ECO:0000313" key="1">
    <source>
        <dbReference type="EMBL" id="PON64323.1"/>
    </source>
</evidence>
<organism evidence="1 2">
    <name type="scientific">Trema orientale</name>
    <name type="common">Charcoal tree</name>
    <name type="synonym">Celtis orientalis</name>
    <dbReference type="NCBI Taxonomy" id="63057"/>
    <lineage>
        <taxon>Eukaryota</taxon>
        <taxon>Viridiplantae</taxon>
        <taxon>Streptophyta</taxon>
        <taxon>Embryophyta</taxon>
        <taxon>Tracheophyta</taxon>
        <taxon>Spermatophyta</taxon>
        <taxon>Magnoliopsida</taxon>
        <taxon>eudicotyledons</taxon>
        <taxon>Gunneridae</taxon>
        <taxon>Pentapetalae</taxon>
        <taxon>rosids</taxon>
        <taxon>fabids</taxon>
        <taxon>Rosales</taxon>
        <taxon>Cannabaceae</taxon>
        <taxon>Trema</taxon>
    </lineage>
</organism>
<dbReference type="AlphaFoldDB" id="A0A2P5CTE1"/>
<comment type="caution">
    <text evidence="1">The sequence shown here is derived from an EMBL/GenBank/DDBJ whole genome shotgun (WGS) entry which is preliminary data.</text>
</comment>
<accession>A0A2P5CTE1</accession>
<dbReference type="InParanoid" id="A0A2P5CTE1"/>
<proteinExistence type="predicted"/>
<evidence type="ECO:0000313" key="2">
    <source>
        <dbReference type="Proteomes" id="UP000237000"/>
    </source>
</evidence>
<dbReference type="EMBL" id="JXTC01000329">
    <property type="protein sequence ID" value="PON64323.1"/>
    <property type="molecule type" value="Genomic_DNA"/>
</dbReference>
<name>A0A2P5CTE1_TREOI</name>
<feature type="non-terminal residue" evidence="1">
    <location>
        <position position="1"/>
    </location>
</feature>
<sequence length="111" mass="12925">LINHSSKEYNINIYTNSLEKESCEENSYIQKITMRKDIISTLQLNKISDQRKIIVILRQKFEAKTSLHGEVVILIQITNANTYIYIYIYVCVCVRVRVVLFRALLSCTHGV</sequence>
<protein>
    <submittedName>
        <fullName evidence="1">Uncharacterized protein</fullName>
    </submittedName>
</protein>
<reference evidence="2" key="1">
    <citation type="submission" date="2016-06" db="EMBL/GenBank/DDBJ databases">
        <title>Parallel loss of symbiosis genes in relatives of nitrogen-fixing non-legume Parasponia.</title>
        <authorList>
            <person name="Van Velzen R."/>
            <person name="Holmer R."/>
            <person name="Bu F."/>
            <person name="Rutten L."/>
            <person name="Van Zeijl A."/>
            <person name="Liu W."/>
            <person name="Santuari L."/>
            <person name="Cao Q."/>
            <person name="Sharma T."/>
            <person name="Shen D."/>
            <person name="Roswanjaya Y."/>
            <person name="Wardhani T."/>
            <person name="Kalhor M.S."/>
            <person name="Jansen J."/>
            <person name="Van den Hoogen J."/>
            <person name="Gungor B."/>
            <person name="Hartog M."/>
            <person name="Hontelez J."/>
            <person name="Verver J."/>
            <person name="Yang W.-C."/>
            <person name="Schijlen E."/>
            <person name="Repin R."/>
            <person name="Schilthuizen M."/>
            <person name="Schranz E."/>
            <person name="Heidstra R."/>
            <person name="Miyata K."/>
            <person name="Fedorova E."/>
            <person name="Kohlen W."/>
            <person name="Bisseling T."/>
            <person name="Smit S."/>
            <person name="Geurts R."/>
        </authorList>
    </citation>
    <scope>NUCLEOTIDE SEQUENCE [LARGE SCALE GENOMIC DNA]</scope>
    <source>
        <strain evidence="2">cv. RG33-2</strain>
    </source>
</reference>
<gene>
    <name evidence="1" type="ORF">TorRG33x02_273450</name>
</gene>
<dbReference type="Proteomes" id="UP000237000">
    <property type="component" value="Unassembled WGS sequence"/>
</dbReference>
<keyword evidence="2" id="KW-1185">Reference proteome</keyword>
<dbReference type="OrthoDB" id="10416725at2759"/>